<evidence type="ECO:0000256" key="1">
    <source>
        <dbReference type="SAM" id="MobiDB-lite"/>
    </source>
</evidence>
<evidence type="ECO:0000259" key="2">
    <source>
        <dbReference type="Pfam" id="PF02510"/>
    </source>
</evidence>
<feature type="domain" description="Surface presentation of antigen" evidence="2">
    <location>
        <begin position="221"/>
        <end position="283"/>
    </location>
</feature>
<feature type="region of interest" description="Disordered" evidence="1">
    <location>
        <begin position="254"/>
        <end position="289"/>
    </location>
</feature>
<proteinExistence type="predicted"/>
<dbReference type="AlphaFoldDB" id="A0A0N9WTZ5"/>
<dbReference type="OrthoDB" id="6875571at2"/>
<accession>A0A0N9WTZ5</accession>
<dbReference type="Pfam" id="PF02510">
    <property type="entry name" value="SPAN"/>
    <property type="match status" value="1"/>
</dbReference>
<evidence type="ECO:0000313" key="3">
    <source>
        <dbReference type="EMBL" id="ALI05731.1"/>
    </source>
</evidence>
<sequence>MNEVFAVPTGPVQALEPVDEGPLDELLDQLVPVQEDELPQGVLDLVTALILPRRPLMDAALTLTRQAMKVGQAALAVERDEARPFGRDTEGVEPAGKRWVARETQAFPQAGPPFGKSTQYALPQRLEPVVSGVDKAAVSALVEPLAVEPFTAPRLDEQPLPQAPMSAQGPRQAPAVAPAALPSAALPPAPPMLEVMVEALPDTGWGVLQVPFNRGAASGQITITRVPEESPRSLTLSPSNTLVFEQLKAPFEQAREPAWRLTDSGDEQSRQGSHQAPDEEQDEQVERPA</sequence>
<reference evidence="4" key="1">
    <citation type="submission" date="2015-09" db="EMBL/GenBank/DDBJ databases">
        <title>Whole genome sequence of Pseudomonas fluorescens FW300-N2C3.</title>
        <authorList>
            <person name="Ray J."/>
            <person name="Melnyk R."/>
            <person name="Deutschbauer A."/>
        </authorList>
    </citation>
    <scope>NUCLEOTIDE SEQUENCE [LARGE SCALE GENOMIC DNA]</scope>
    <source>
        <strain evidence="4">FW300-N2C3</strain>
    </source>
</reference>
<gene>
    <name evidence="3" type="ORF">AO356_02715</name>
</gene>
<name>A0A0N9WTZ5_PSEFL</name>
<dbReference type="Proteomes" id="UP000059425">
    <property type="component" value="Chromosome"/>
</dbReference>
<organism evidence="3 4">
    <name type="scientific">Pseudomonas fluorescens</name>
    <dbReference type="NCBI Taxonomy" id="294"/>
    <lineage>
        <taxon>Bacteria</taxon>
        <taxon>Pseudomonadati</taxon>
        <taxon>Pseudomonadota</taxon>
        <taxon>Gammaproteobacteria</taxon>
        <taxon>Pseudomonadales</taxon>
        <taxon>Pseudomonadaceae</taxon>
        <taxon>Pseudomonas</taxon>
    </lineage>
</organism>
<dbReference type="InterPro" id="IPR056746">
    <property type="entry name" value="SPAN_dom"/>
</dbReference>
<dbReference type="RefSeq" id="WP_060738476.1">
    <property type="nucleotide sequence ID" value="NZ_CP012831.1"/>
</dbReference>
<dbReference type="EMBL" id="CP012831">
    <property type="protein sequence ID" value="ALI05731.1"/>
    <property type="molecule type" value="Genomic_DNA"/>
</dbReference>
<evidence type="ECO:0000313" key="4">
    <source>
        <dbReference type="Proteomes" id="UP000059425"/>
    </source>
</evidence>
<reference evidence="3 4" key="2">
    <citation type="journal article" date="2018" name="Nature">
        <title>Mutant phenotypes for thousands of bacterial genes of unknown function.</title>
        <authorList>
            <person name="Price M.N."/>
            <person name="Wetmore K.M."/>
            <person name="Waters R.J."/>
            <person name="Callaghan M."/>
            <person name="Ray J."/>
            <person name="Liu H."/>
            <person name="Kuehl J.V."/>
            <person name="Melnyk R.A."/>
            <person name="Lamson J.S."/>
            <person name="Suh Y."/>
            <person name="Carlson H.K."/>
            <person name="Esquivel Z."/>
            <person name="Sadeeshkumar H."/>
            <person name="Chakraborty R."/>
            <person name="Zane G.M."/>
            <person name="Rubin B.E."/>
            <person name="Wall J.D."/>
            <person name="Visel A."/>
            <person name="Bristow J."/>
            <person name="Blow M.J."/>
            <person name="Arkin A.P."/>
            <person name="Deutschbauer A.M."/>
        </authorList>
    </citation>
    <scope>NUCLEOTIDE SEQUENCE [LARGE SCALE GENOMIC DNA]</scope>
    <source>
        <strain evidence="3 4">FW300-N2C3</strain>
    </source>
</reference>
<protein>
    <submittedName>
        <fullName evidence="3">Type III secretion effector protein</fullName>
    </submittedName>
</protein>